<dbReference type="GeneID" id="63701989"/>
<feature type="region of interest" description="Disordered" evidence="1">
    <location>
        <begin position="189"/>
        <end position="220"/>
    </location>
</feature>
<feature type="region of interest" description="Disordered" evidence="1">
    <location>
        <begin position="1"/>
        <end position="46"/>
    </location>
</feature>
<reference evidence="3" key="1">
    <citation type="journal article" date="2014" name="Nat. Commun.">
        <title>Genomic adaptations of the halophilic Dead Sea filamentous fungus Eurotium rubrum.</title>
        <authorList>
            <person name="Kis-Papo T."/>
            <person name="Weig A.R."/>
            <person name="Riley R."/>
            <person name="Persoh D."/>
            <person name="Salamov A."/>
            <person name="Sun H."/>
            <person name="Lipzen A."/>
            <person name="Wasser S.P."/>
            <person name="Rambold G."/>
            <person name="Grigoriev I.V."/>
            <person name="Nevo E."/>
        </authorList>
    </citation>
    <scope>NUCLEOTIDE SEQUENCE [LARGE SCALE GENOMIC DNA]</scope>
    <source>
        <strain evidence="3">CBS 135680</strain>
    </source>
</reference>
<feature type="compositionally biased region" description="Low complexity" evidence="1">
    <location>
        <begin position="32"/>
        <end position="46"/>
    </location>
</feature>
<dbReference type="RefSeq" id="XP_040639784.1">
    <property type="nucleotide sequence ID" value="XM_040786865.1"/>
</dbReference>
<organism evidence="2 3">
    <name type="scientific">Aspergillus ruber (strain CBS 135680)</name>
    <dbReference type="NCBI Taxonomy" id="1388766"/>
    <lineage>
        <taxon>Eukaryota</taxon>
        <taxon>Fungi</taxon>
        <taxon>Dikarya</taxon>
        <taxon>Ascomycota</taxon>
        <taxon>Pezizomycotina</taxon>
        <taxon>Eurotiomycetes</taxon>
        <taxon>Eurotiomycetidae</taxon>
        <taxon>Eurotiales</taxon>
        <taxon>Aspergillaceae</taxon>
        <taxon>Aspergillus</taxon>
        <taxon>Aspergillus subgen. Aspergillus</taxon>
    </lineage>
</organism>
<evidence type="ECO:0000313" key="2">
    <source>
        <dbReference type="EMBL" id="EYE96096.1"/>
    </source>
</evidence>
<evidence type="ECO:0000313" key="3">
    <source>
        <dbReference type="Proteomes" id="UP000019804"/>
    </source>
</evidence>
<protein>
    <submittedName>
        <fullName evidence="2">Uncharacterized protein</fullName>
    </submittedName>
</protein>
<feature type="compositionally biased region" description="Basic and acidic residues" evidence="1">
    <location>
        <begin position="1"/>
        <end position="18"/>
    </location>
</feature>
<accession>A0A017SH88</accession>
<dbReference type="AlphaFoldDB" id="A0A017SH88"/>
<sequence length="331" mass="37760">MGQRREEMRETKETKEMKMTQTSGQRCTYNCSGPSSSSSSGKSNHSLYLRSQREVPTNIIDTLQKWHMAHPYERPACFYPDQSLKKWPYKVFDRNGKELDLSMFWVSKPIPYRFTFVNGHGDAKLVACWKFSHRKIFLVGWNARDGIDSEACAVQLFERGIKKITFQRKFFNDFQEFFNPLVISVPNTGVEDGDEGSNENKGFGDTVQNKENEGNDTSDCTGAINMGQDTTTTAAPAPVTALITAPQTAKRTAIKFTIAQHIYGAKTVPQNIIDTLVGWHRAHPNQEPPCFHQDRPYPKWPWSLRPEWENNIIILNVHGPRTNTISFYISA</sequence>
<feature type="compositionally biased region" description="Polar residues" evidence="1">
    <location>
        <begin position="21"/>
        <end position="31"/>
    </location>
</feature>
<evidence type="ECO:0000256" key="1">
    <source>
        <dbReference type="SAM" id="MobiDB-lite"/>
    </source>
</evidence>
<dbReference type="Proteomes" id="UP000019804">
    <property type="component" value="Unassembled WGS sequence"/>
</dbReference>
<name>A0A017SH88_ASPRC</name>
<keyword evidence="3" id="KW-1185">Reference proteome</keyword>
<gene>
    <name evidence="2" type="ORF">EURHEDRAFT_522386</name>
</gene>
<dbReference type="EMBL" id="KK088419">
    <property type="protein sequence ID" value="EYE96096.1"/>
    <property type="molecule type" value="Genomic_DNA"/>
</dbReference>
<dbReference type="HOGENOM" id="CLU_839317_0_0_1"/>
<dbReference type="OrthoDB" id="4450707at2759"/>
<proteinExistence type="predicted"/>